<name>A0A420VWL2_9SPHI</name>
<proteinExistence type="predicted"/>
<reference evidence="1 2" key="1">
    <citation type="submission" date="2018-10" db="EMBL/GenBank/DDBJ databases">
        <title>Sphingobacterium sp. M05W1-28.</title>
        <authorList>
            <person name="Cai H."/>
        </authorList>
    </citation>
    <scope>NUCLEOTIDE SEQUENCE [LARGE SCALE GENOMIC DNA]</scope>
    <source>
        <strain evidence="1 2">M05W1-28</strain>
    </source>
</reference>
<evidence type="ECO:0000313" key="2">
    <source>
        <dbReference type="Proteomes" id="UP000282423"/>
    </source>
</evidence>
<gene>
    <name evidence="1" type="ORF">D7322_15950</name>
</gene>
<dbReference type="EMBL" id="RBWS01000011">
    <property type="protein sequence ID" value="RKO70760.1"/>
    <property type="molecule type" value="Genomic_DNA"/>
</dbReference>
<accession>A0A420VWL2</accession>
<protein>
    <submittedName>
        <fullName evidence="1">Uncharacterized protein</fullName>
    </submittedName>
</protein>
<evidence type="ECO:0000313" key="1">
    <source>
        <dbReference type="EMBL" id="RKO70760.1"/>
    </source>
</evidence>
<organism evidence="1 2">
    <name type="scientific">Sphingobacterium puteale</name>
    <dbReference type="NCBI Taxonomy" id="2420510"/>
    <lineage>
        <taxon>Bacteria</taxon>
        <taxon>Pseudomonadati</taxon>
        <taxon>Bacteroidota</taxon>
        <taxon>Sphingobacteriia</taxon>
        <taxon>Sphingobacteriales</taxon>
        <taxon>Sphingobacteriaceae</taxon>
        <taxon>Sphingobacterium</taxon>
    </lineage>
</organism>
<dbReference type="OrthoDB" id="979364at2"/>
<keyword evidence="2" id="KW-1185">Reference proteome</keyword>
<comment type="caution">
    <text evidence="1">The sequence shown here is derived from an EMBL/GenBank/DDBJ whole genome shotgun (WGS) entry which is preliminary data.</text>
</comment>
<dbReference type="PROSITE" id="PS51257">
    <property type="entry name" value="PROKAR_LIPOPROTEIN"/>
    <property type="match status" value="1"/>
</dbReference>
<dbReference type="Proteomes" id="UP000282423">
    <property type="component" value="Unassembled WGS sequence"/>
</dbReference>
<sequence>MMVEMGKKYRMLVNRILLFNLFLLLSCNEKSNSKIEKETTLIRDTIESKINIQPDLAVNGLKLLDESSVRNITSKKLQAKDFIRAHPAVVFLSNDNIQYLIASQYEGDIANYFSLFEMGYLRDQPGLDSVGVKIQYNDFISDSGLKLGMNLNQLIELKGKRYKEYSEHGVKVLSYTIDNPDSPFIRETGLPLYFINVSLKNNKVFKIIFGFEYP</sequence>
<dbReference type="AlphaFoldDB" id="A0A420VWL2"/>
<dbReference type="RefSeq" id="WP_121125280.1">
    <property type="nucleotide sequence ID" value="NZ_RBWS01000011.1"/>
</dbReference>